<dbReference type="InterPro" id="IPR015421">
    <property type="entry name" value="PyrdxlP-dep_Trfase_major"/>
</dbReference>
<evidence type="ECO:0000256" key="3">
    <source>
        <dbReference type="RuleBase" id="RU003560"/>
    </source>
</evidence>
<dbReference type="InterPro" id="IPR049704">
    <property type="entry name" value="Aminotrans_3_PPA_site"/>
</dbReference>
<dbReference type="PANTHER" id="PTHR43713">
    <property type="entry name" value="GLUTAMATE-1-SEMIALDEHYDE 2,1-AMINOMUTASE"/>
    <property type="match status" value="1"/>
</dbReference>
<name>A0A927C3F5_9BACL</name>
<dbReference type="AlphaFoldDB" id="A0A927C3F5"/>
<comment type="similarity">
    <text evidence="3">Belongs to the class-III pyridoxal-phosphate-dependent aminotransferase family.</text>
</comment>
<comment type="caution">
    <text evidence="4">The sequence shown here is derived from an EMBL/GenBank/DDBJ whole genome shotgun (WGS) entry which is preliminary data.</text>
</comment>
<keyword evidence="4" id="KW-0032">Aminotransferase</keyword>
<dbReference type="SUPFAM" id="SSF53383">
    <property type="entry name" value="PLP-dependent transferases"/>
    <property type="match status" value="1"/>
</dbReference>
<dbReference type="InterPro" id="IPR005814">
    <property type="entry name" value="Aminotrans_3"/>
</dbReference>
<dbReference type="GO" id="GO:0008483">
    <property type="term" value="F:transaminase activity"/>
    <property type="evidence" value="ECO:0007669"/>
    <property type="project" value="UniProtKB-KW"/>
</dbReference>
<proteinExistence type="inferred from homology"/>
<sequence length="416" mass="44863">MQDIQTTLSQGWTERLKQSIPWGSSTGSKSPVYAPEEPGVIVRGKGCRVWDADGRDYIDFRNGLGPVTLGYGYPAVDEAIRRQLDNGIIYGHPHTLECEVAEMACELIPCAEQARFLKTGGEAIAACIKIARAYTGRDHIVQIGYNGWLNSNAIGGAALPGRTAQVLPGVPLAVSSLHHACGWNDIAVLERLMDEFSGQIAAIVIAADYSSMEAGHTYYPAVRALADKHGTLLIFDEIVTGFRIAIGGAQQYFGVTPDLAVFSKGIANGMPLSVYAGRKDVMACCAPGKVVISSTFGGETLSLAAAKACMDTYRRSDVPGFLWKQGEAVWGALNRLFERKGIPATVRGFWPCPAFGTTGGKPGSEVLPLFFRLAYKHGISLYNVSYVNFSHRDEDIAEALVRLERACDEYIETAAG</sequence>
<accession>A0A927C3F5</accession>
<evidence type="ECO:0000313" key="5">
    <source>
        <dbReference type="Proteomes" id="UP000639396"/>
    </source>
</evidence>
<keyword evidence="5" id="KW-1185">Reference proteome</keyword>
<dbReference type="GO" id="GO:0030170">
    <property type="term" value="F:pyridoxal phosphate binding"/>
    <property type="evidence" value="ECO:0007669"/>
    <property type="project" value="InterPro"/>
</dbReference>
<keyword evidence="2 3" id="KW-0663">Pyridoxal phosphate</keyword>
<evidence type="ECO:0000256" key="2">
    <source>
        <dbReference type="ARBA" id="ARBA00022898"/>
    </source>
</evidence>
<dbReference type="InterPro" id="IPR015424">
    <property type="entry name" value="PyrdxlP-dep_Trfase"/>
</dbReference>
<dbReference type="Gene3D" id="3.40.640.10">
    <property type="entry name" value="Type I PLP-dependent aspartate aminotransferase-like (Major domain)"/>
    <property type="match status" value="1"/>
</dbReference>
<dbReference type="PANTHER" id="PTHR43713:SF3">
    <property type="entry name" value="GLUTAMATE-1-SEMIALDEHYDE 2,1-AMINOMUTASE 1, CHLOROPLASTIC-RELATED"/>
    <property type="match status" value="1"/>
</dbReference>
<organism evidence="4 5">
    <name type="scientific">Paenibacillus oceani</name>
    <dbReference type="NCBI Taxonomy" id="2772510"/>
    <lineage>
        <taxon>Bacteria</taxon>
        <taxon>Bacillati</taxon>
        <taxon>Bacillota</taxon>
        <taxon>Bacilli</taxon>
        <taxon>Bacillales</taxon>
        <taxon>Paenibacillaceae</taxon>
        <taxon>Paenibacillus</taxon>
    </lineage>
</organism>
<evidence type="ECO:0000313" key="4">
    <source>
        <dbReference type="EMBL" id="MBD2860610.1"/>
    </source>
</evidence>
<dbReference type="Gene3D" id="3.90.1150.10">
    <property type="entry name" value="Aspartate Aminotransferase, domain 1"/>
    <property type="match status" value="1"/>
</dbReference>
<dbReference type="EMBL" id="JACXJA010000001">
    <property type="protein sequence ID" value="MBD2860610.1"/>
    <property type="molecule type" value="Genomic_DNA"/>
</dbReference>
<keyword evidence="4" id="KW-0808">Transferase</keyword>
<protein>
    <submittedName>
        <fullName evidence="4">Aminotransferase class III-fold pyridoxal phosphate-dependent enzyme</fullName>
    </submittedName>
</protein>
<dbReference type="RefSeq" id="WP_190923870.1">
    <property type="nucleotide sequence ID" value="NZ_JACXJA010000001.1"/>
</dbReference>
<dbReference type="Proteomes" id="UP000639396">
    <property type="component" value="Unassembled WGS sequence"/>
</dbReference>
<evidence type="ECO:0000256" key="1">
    <source>
        <dbReference type="ARBA" id="ARBA00001933"/>
    </source>
</evidence>
<comment type="cofactor">
    <cofactor evidence="1">
        <name>pyridoxal 5'-phosphate</name>
        <dbReference type="ChEBI" id="CHEBI:597326"/>
    </cofactor>
</comment>
<reference evidence="4" key="1">
    <citation type="submission" date="2020-09" db="EMBL/GenBank/DDBJ databases">
        <title>A novel bacterium of genus Paenibacillus, isolated from South China Sea.</title>
        <authorList>
            <person name="Huang H."/>
            <person name="Mo K."/>
            <person name="Hu Y."/>
        </authorList>
    </citation>
    <scope>NUCLEOTIDE SEQUENCE</scope>
    <source>
        <strain evidence="4">IB182363</strain>
    </source>
</reference>
<dbReference type="Pfam" id="PF00202">
    <property type="entry name" value="Aminotran_3"/>
    <property type="match status" value="1"/>
</dbReference>
<dbReference type="PROSITE" id="PS00600">
    <property type="entry name" value="AA_TRANSFER_CLASS_3"/>
    <property type="match status" value="1"/>
</dbReference>
<gene>
    <name evidence="4" type="ORF">IDH45_01235</name>
</gene>
<dbReference type="InterPro" id="IPR015422">
    <property type="entry name" value="PyrdxlP-dep_Trfase_small"/>
</dbReference>